<name>A0A5M3M8C6_CONPW</name>
<dbReference type="GeneID" id="19209646"/>
<gene>
    <name evidence="1" type="ORF">CONPUDRAFT_77719</name>
</gene>
<dbReference type="SUPFAM" id="SSF50969">
    <property type="entry name" value="YVTN repeat-like/Quinoprotein amine dehydrogenase"/>
    <property type="match status" value="1"/>
</dbReference>
<evidence type="ECO:0000313" key="2">
    <source>
        <dbReference type="Proteomes" id="UP000053558"/>
    </source>
</evidence>
<accession>A0A5M3M8C6</accession>
<organism evidence="1 2">
    <name type="scientific">Coniophora puteana (strain RWD-64-598)</name>
    <name type="common">Brown rot fungus</name>
    <dbReference type="NCBI Taxonomy" id="741705"/>
    <lineage>
        <taxon>Eukaryota</taxon>
        <taxon>Fungi</taxon>
        <taxon>Dikarya</taxon>
        <taxon>Basidiomycota</taxon>
        <taxon>Agaricomycotina</taxon>
        <taxon>Agaricomycetes</taxon>
        <taxon>Agaricomycetidae</taxon>
        <taxon>Boletales</taxon>
        <taxon>Coniophorineae</taxon>
        <taxon>Coniophoraceae</taxon>
        <taxon>Coniophora</taxon>
    </lineage>
</organism>
<sequence>MLRGSKHLVGGDINRLYLSIIDGIESSIRTTGLEVLFRIIQLAEPLCPIELRRFFGEDVYTPLLPFSAMMSIPASNSLDPVRPFHTSFSDFLQIQMERTGLTGPEVHRLLTDRCFSVMAGLLKRDICGLANPSLFHTEISDFAQRRDKNIPLALRYACRHWLYHLRQTTPDDEISGRLLMFVETKVLFAIEVYALLGELAAGAKILRAARKHVTGWAESLVPRNGDILTLLHDSWRLTLDFFDPISASALHVYESVLVCSPAESQIRRVYGHVLAEATVFVFEDGLDPQWNKVIRIVQIDDKFGEHNGGAFRHVHSVAVSPNGSQAVIECSQVIVLLDTATGTIITSLPKEELGSIKFSYYSGSCICHTGSRIIMTAPSKPLRCLLWQLSDKSITSFDLPLDAYPFSLACSYDGRKIAILGTNVRDTYNDKWPCEGLKVTVNIYDAETRQQLSHWIHQSQILIDPRLEFSLKGDWLMVDTQREDGIFILDTTNGQLLWHFRCNGRVADHLFSPYGDYILHAWRWETSSPYSFHSIPERSAPDLHSCCGAVRGCKPTASEERAAFTDHIPECVVDDDNKTIGTRIGDNVFMHPWSDRSDSSSHHTAPDRSLWRRLSEGCFHVIEQGHDLLAIVDMVQASAQGHPRPVHVAENEDTSRSWWPDDWSSVERSDQGDMIAFELEDSEEDANGDWSTRYHIYDTISITYQCEILLMDLLEATGMENGYSPEFPCFSPRSTYFALAVPNDAGFAFGLWNSRTGEHLGSTYMDITLDGKDYLTLVSSIHFSEDETVVAVVYGFPEDSIEHTDLTIAFISLEQGNVKHVALIPTPDEKISFLNGRTLKIISVTRDSVDWWGRYAGDFTVYHLQWRRATSEIVTISSVKTRAHGLVSIKHTPSLQTIQSSGKTYAW</sequence>
<proteinExistence type="predicted"/>
<dbReference type="EMBL" id="JH711590">
    <property type="protein sequence ID" value="EIW74921.1"/>
    <property type="molecule type" value="Genomic_DNA"/>
</dbReference>
<dbReference type="OrthoDB" id="3266532at2759"/>
<dbReference type="KEGG" id="cput:CONPUDRAFT_77719"/>
<dbReference type="InterPro" id="IPR015943">
    <property type="entry name" value="WD40/YVTN_repeat-like_dom_sf"/>
</dbReference>
<comment type="caution">
    <text evidence="1">The sequence shown here is derived from an EMBL/GenBank/DDBJ whole genome shotgun (WGS) entry which is preliminary data.</text>
</comment>
<evidence type="ECO:0000313" key="1">
    <source>
        <dbReference type="EMBL" id="EIW74921.1"/>
    </source>
</evidence>
<dbReference type="Proteomes" id="UP000053558">
    <property type="component" value="Unassembled WGS sequence"/>
</dbReference>
<dbReference type="AlphaFoldDB" id="A0A5M3M8C6"/>
<keyword evidence="2" id="KW-1185">Reference proteome</keyword>
<dbReference type="Gene3D" id="2.130.10.10">
    <property type="entry name" value="YVTN repeat-like/Quinoprotein amine dehydrogenase"/>
    <property type="match status" value="1"/>
</dbReference>
<dbReference type="InterPro" id="IPR011044">
    <property type="entry name" value="Quino_amine_DH_bsu"/>
</dbReference>
<reference evidence="2" key="1">
    <citation type="journal article" date="2012" name="Science">
        <title>The Paleozoic origin of enzymatic lignin decomposition reconstructed from 31 fungal genomes.</title>
        <authorList>
            <person name="Floudas D."/>
            <person name="Binder M."/>
            <person name="Riley R."/>
            <person name="Barry K."/>
            <person name="Blanchette R.A."/>
            <person name="Henrissat B."/>
            <person name="Martinez A.T."/>
            <person name="Otillar R."/>
            <person name="Spatafora J.W."/>
            <person name="Yadav J.S."/>
            <person name="Aerts A."/>
            <person name="Benoit I."/>
            <person name="Boyd A."/>
            <person name="Carlson A."/>
            <person name="Copeland A."/>
            <person name="Coutinho P.M."/>
            <person name="de Vries R.P."/>
            <person name="Ferreira P."/>
            <person name="Findley K."/>
            <person name="Foster B."/>
            <person name="Gaskell J."/>
            <person name="Glotzer D."/>
            <person name="Gorecki P."/>
            <person name="Heitman J."/>
            <person name="Hesse C."/>
            <person name="Hori C."/>
            <person name="Igarashi K."/>
            <person name="Jurgens J.A."/>
            <person name="Kallen N."/>
            <person name="Kersten P."/>
            <person name="Kohler A."/>
            <person name="Kuees U."/>
            <person name="Kumar T.K.A."/>
            <person name="Kuo A."/>
            <person name="LaButti K."/>
            <person name="Larrondo L.F."/>
            <person name="Lindquist E."/>
            <person name="Ling A."/>
            <person name="Lombard V."/>
            <person name="Lucas S."/>
            <person name="Lundell T."/>
            <person name="Martin R."/>
            <person name="McLaughlin D.J."/>
            <person name="Morgenstern I."/>
            <person name="Morin E."/>
            <person name="Murat C."/>
            <person name="Nagy L.G."/>
            <person name="Nolan M."/>
            <person name="Ohm R.A."/>
            <person name="Patyshakuliyeva A."/>
            <person name="Rokas A."/>
            <person name="Ruiz-Duenas F.J."/>
            <person name="Sabat G."/>
            <person name="Salamov A."/>
            <person name="Samejima M."/>
            <person name="Schmutz J."/>
            <person name="Slot J.C."/>
            <person name="St John F."/>
            <person name="Stenlid J."/>
            <person name="Sun H."/>
            <person name="Sun S."/>
            <person name="Syed K."/>
            <person name="Tsang A."/>
            <person name="Wiebenga A."/>
            <person name="Young D."/>
            <person name="Pisabarro A."/>
            <person name="Eastwood D.C."/>
            <person name="Martin F."/>
            <person name="Cullen D."/>
            <person name="Grigoriev I.V."/>
            <person name="Hibbett D.S."/>
        </authorList>
    </citation>
    <scope>NUCLEOTIDE SEQUENCE [LARGE SCALE GENOMIC DNA]</scope>
    <source>
        <strain evidence="2">RWD-64-598 SS2</strain>
    </source>
</reference>
<dbReference type="RefSeq" id="XP_007774979.1">
    <property type="nucleotide sequence ID" value="XM_007776789.1"/>
</dbReference>
<protein>
    <submittedName>
        <fullName evidence="1">Uncharacterized protein</fullName>
    </submittedName>
</protein>